<feature type="transmembrane region" description="Helical" evidence="2">
    <location>
        <begin position="631"/>
        <end position="649"/>
    </location>
</feature>
<dbReference type="EMBL" id="HE806321">
    <property type="protein sequence ID" value="CCH61744.1"/>
    <property type="molecule type" value="Genomic_DNA"/>
</dbReference>
<feature type="transmembrane region" description="Helical" evidence="2">
    <location>
        <begin position="179"/>
        <end position="207"/>
    </location>
</feature>
<dbReference type="Proteomes" id="UP000002866">
    <property type="component" value="Chromosome 6"/>
</dbReference>
<feature type="compositionally biased region" description="Low complexity" evidence="1">
    <location>
        <begin position="299"/>
        <end position="324"/>
    </location>
</feature>
<evidence type="ECO:0000256" key="1">
    <source>
        <dbReference type="SAM" id="MobiDB-lite"/>
    </source>
</evidence>
<reference evidence="3 4" key="1">
    <citation type="journal article" date="2011" name="Proc. Natl. Acad. Sci. U.S.A.">
        <title>Evolutionary erosion of yeast sex chromosomes by mating-type switching accidents.</title>
        <authorList>
            <person name="Gordon J.L."/>
            <person name="Armisen D."/>
            <person name="Proux-Wera E."/>
            <person name="Oheigeartaigh S.S."/>
            <person name="Byrne K.P."/>
            <person name="Wolfe K.H."/>
        </authorList>
    </citation>
    <scope>NUCLEOTIDE SEQUENCE [LARGE SCALE GENOMIC DNA]</scope>
    <source>
        <strain evidence="4">ATCC 34711 / CBS 6284 / DSM 70876 / NBRC 10599 / NRRL Y-10934 / UCD 77-7</strain>
    </source>
</reference>
<sequence>MTRVYYLSSYFVPLFATNSIKTIIVSSVVLLLFIISITLTALKLFPSIYIKDGKDGNESLNILEDENRKFFIPDSQDYFRILLLSFISPLIFQFFSLIFLKYCNSRLSFRKKFNNNNPTSNNNSTSNTHLFPRIFVNFIINFVFTDLFQFLILCIISFPQINDVNRRKFHTIPLNSWNLLPRLSVLYAIAWSISELLILFVTSIHFFKEVDNIPTSENLDNVNTFSDEYSPLLSSSTSSLNDRSHHLPVSQSPLRKKISLSNCTKLRLSSSSISNNIYKNSTLTSNLNSPPSSAGTKTNNHNSNNNNNNNSNNMVNTSGNNKSNFPNNGSSFEKQIAIVSSVDNSLSLQRVPDNGPTSNYFYYNNAILPNPNLNYKSLKNLNGSTDSFSKDPNNSYLNGEFENNAFSLNFQSLFAINRLLYPFIRFPKIKTKKQFFKGILIFLLCLSTNFLLIIGEALIMSIYFIFTPNLLDSEKLKFSKIMIYFGSQKLFYFIIMLVLPFIFINCMVNTFIHYNKQVVLWNKSDFQEDSTPQNNDNTIMMMNNNEQDSLMLSNSLKDRSLSSLYTSSLTDPHLTMENYPNFNTNLEFNNYYMNNNDYYNNYVTTHDDPFLIRTIKTIYNYWERISVNDSFVIFSNFLWALIVFGFGWYSTRIIVSNSS</sequence>
<accession>I2H5U2</accession>
<feature type="compositionally biased region" description="Polar residues" evidence="1">
    <location>
        <begin position="284"/>
        <end position="298"/>
    </location>
</feature>
<name>I2H5U2_HENB6</name>
<gene>
    <name evidence="3" type="primary">TBLA0F02020</name>
    <name evidence="3" type="ORF">TBLA_0F02020</name>
</gene>
<keyword evidence="2" id="KW-0812">Transmembrane</keyword>
<feature type="transmembrane region" description="Helical" evidence="2">
    <location>
        <begin position="134"/>
        <end position="158"/>
    </location>
</feature>
<dbReference type="HOGENOM" id="CLU_036939_0_0_1"/>
<dbReference type="FunCoup" id="I2H5U2">
    <property type="interactions" value="19"/>
</dbReference>
<organism evidence="3 4">
    <name type="scientific">Henningerozyma blattae (strain ATCC 34711 / CBS 6284 / DSM 70876 / NBRC 10599 / NRRL Y-10934 / UCD 77-7)</name>
    <name type="common">Yeast</name>
    <name type="synonym">Tetrapisispora blattae</name>
    <dbReference type="NCBI Taxonomy" id="1071380"/>
    <lineage>
        <taxon>Eukaryota</taxon>
        <taxon>Fungi</taxon>
        <taxon>Dikarya</taxon>
        <taxon>Ascomycota</taxon>
        <taxon>Saccharomycotina</taxon>
        <taxon>Saccharomycetes</taxon>
        <taxon>Saccharomycetales</taxon>
        <taxon>Saccharomycetaceae</taxon>
        <taxon>Henningerozyma</taxon>
    </lineage>
</organism>
<keyword evidence="2" id="KW-1133">Transmembrane helix</keyword>
<dbReference type="OrthoDB" id="4033420at2759"/>
<protein>
    <submittedName>
        <fullName evidence="3">Uncharacterized protein</fullName>
    </submittedName>
</protein>
<dbReference type="InParanoid" id="I2H5U2"/>
<feature type="transmembrane region" description="Helical" evidence="2">
    <location>
        <begin position="78"/>
        <end position="100"/>
    </location>
</feature>
<dbReference type="KEGG" id="tbl:TBLA_0F02020"/>
<dbReference type="GeneID" id="14496853"/>
<keyword evidence="4" id="KW-1185">Reference proteome</keyword>
<evidence type="ECO:0000313" key="4">
    <source>
        <dbReference type="Proteomes" id="UP000002866"/>
    </source>
</evidence>
<evidence type="ECO:0000313" key="3">
    <source>
        <dbReference type="EMBL" id="CCH61744.1"/>
    </source>
</evidence>
<dbReference type="RefSeq" id="XP_004181263.1">
    <property type="nucleotide sequence ID" value="XM_004181215.1"/>
</dbReference>
<feature type="transmembrane region" description="Helical" evidence="2">
    <location>
        <begin position="20"/>
        <end position="42"/>
    </location>
</feature>
<feature type="region of interest" description="Disordered" evidence="1">
    <location>
        <begin position="284"/>
        <end position="327"/>
    </location>
</feature>
<feature type="transmembrane region" description="Helical" evidence="2">
    <location>
        <begin position="438"/>
        <end position="466"/>
    </location>
</feature>
<proteinExistence type="predicted"/>
<dbReference type="eggNOG" id="ENOG502QW37">
    <property type="taxonomic scope" value="Eukaryota"/>
</dbReference>
<dbReference type="AlphaFoldDB" id="I2H5U2"/>
<feature type="transmembrane region" description="Helical" evidence="2">
    <location>
        <begin position="490"/>
        <end position="512"/>
    </location>
</feature>
<evidence type="ECO:0000256" key="2">
    <source>
        <dbReference type="SAM" id="Phobius"/>
    </source>
</evidence>
<keyword evidence="2" id="KW-0472">Membrane</keyword>